<gene>
    <name evidence="4" type="ORF">DERF_014786</name>
    <name evidence="3" type="ORF">HUG17_6456</name>
</gene>
<evidence type="ECO:0000313" key="3">
    <source>
        <dbReference type="EMBL" id="KAH7644094.1"/>
    </source>
</evidence>
<comment type="caution">
    <text evidence="4">The sequence shown here is derived from an EMBL/GenBank/DDBJ whole genome shotgun (WGS) entry which is preliminary data.</text>
</comment>
<dbReference type="Proteomes" id="UP000828236">
    <property type="component" value="Unassembled WGS sequence"/>
</dbReference>
<reference evidence="4" key="4">
    <citation type="journal article" date="2022" name="Res Sq">
        <title>Comparative Genomics Reveals Insights into the Divergent Evolution of Astigmatic Mites and Household Pest Adaptations.</title>
        <authorList>
            <person name="Xiong Q."/>
            <person name="Wan A.T.-Y."/>
            <person name="Liu X.-Y."/>
            <person name="Fung C.S.-H."/>
            <person name="Xiao X."/>
            <person name="Malainual N."/>
            <person name="Hou J."/>
            <person name="Wang L."/>
            <person name="Wang M."/>
            <person name="Yang K."/>
            <person name="Cui Y."/>
            <person name="Leung E."/>
            <person name="Nong W."/>
            <person name="Shin S.-K."/>
            <person name="Au S."/>
            <person name="Jeong K.Y."/>
            <person name="Chew F.T."/>
            <person name="Hui J."/>
            <person name="Leung T.F."/>
            <person name="Tungtrongchitr A."/>
            <person name="Zhong N."/>
            <person name="Liu Z."/>
            <person name="Tsui S."/>
        </authorList>
    </citation>
    <scope>NUCLEOTIDE SEQUENCE</scope>
    <source>
        <strain evidence="4">Derf</strain>
        <tissue evidence="4">Whole organism</tissue>
    </source>
</reference>
<reference evidence="3" key="2">
    <citation type="submission" date="2020-06" db="EMBL/GenBank/DDBJ databases">
        <authorList>
            <person name="Ji K."/>
            <person name="Li J."/>
        </authorList>
    </citation>
    <scope>NUCLEOTIDE SEQUENCE</scope>
    <source>
        <strain evidence="3">JKM2019</strain>
        <tissue evidence="3">Whole body</tissue>
    </source>
</reference>
<keyword evidence="1" id="KW-1133">Transmembrane helix</keyword>
<accession>A0A922KZJ3</accession>
<evidence type="ECO:0000313" key="4">
    <source>
        <dbReference type="EMBL" id="KAH9494069.1"/>
    </source>
</evidence>
<keyword evidence="1" id="KW-0472">Membrane</keyword>
<evidence type="ECO:0000256" key="2">
    <source>
        <dbReference type="SAM" id="SignalP"/>
    </source>
</evidence>
<evidence type="ECO:0000313" key="5">
    <source>
        <dbReference type="Proteomes" id="UP000790347"/>
    </source>
</evidence>
<keyword evidence="2" id="KW-0732">Signal</keyword>
<name>A0A922KZJ3_DERFA</name>
<feature type="chain" id="PRO_5038277005" evidence="2">
    <location>
        <begin position="24"/>
        <end position="100"/>
    </location>
</feature>
<dbReference type="EMBL" id="ASGP02000008">
    <property type="protein sequence ID" value="KAH9494069.1"/>
    <property type="molecule type" value="Genomic_DNA"/>
</dbReference>
<feature type="signal peptide" evidence="2">
    <location>
        <begin position="1"/>
        <end position="23"/>
    </location>
</feature>
<reference evidence="3" key="3">
    <citation type="journal article" date="2021" name="World Allergy Organ. J.">
        <title>Chromosome-level assembly of Dermatophagoides farinae genome and transcriptome reveals two novel allergens Der f 37 and Der f 39.</title>
        <authorList>
            <person name="Chen J."/>
            <person name="Cai Z."/>
            <person name="Fan D."/>
            <person name="Hu J."/>
            <person name="Hou Y."/>
            <person name="He Y."/>
            <person name="Zhang Z."/>
            <person name="Zhao Z."/>
            <person name="Gao P."/>
            <person name="Hu W."/>
            <person name="Sun J."/>
            <person name="Li J."/>
            <person name="Ji K."/>
        </authorList>
    </citation>
    <scope>NUCLEOTIDE SEQUENCE</scope>
    <source>
        <strain evidence="3">JKM2019</strain>
    </source>
</reference>
<proteinExistence type="predicted"/>
<reference evidence="4" key="1">
    <citation type="submission" date="2013-05" db="EMBL/GenBank/DDBJ databases">
        <authorList>
            <person name="Yim A.K.Y."/>
            <person name="Chan T.F."/>
            <person name="Ji K.M."/>
            <person name="Liu X.Y."/>
            <person name="Zhou J.W."/>
            <person name="Li R.Q."/>
            <person name="Yang K.Y."/>
            <person name="Li J."/>
            <person name="Li M."/>
            <person name="Law P.T.W."/>
            <person name="Wu Y.L."/>
            <person name="Cai Z.L."/>
            <person name="Qin H."/>
            <person name="Bao Y."/>
            <person name="Leung R.K.K."/>
            <person name="Ng P.K.S."/>
            <person name="Zou J."/>
            <person name="Zhong X.J."/>
            <person name="Ran P.X."/>
            <person name="Zhong N.S."/>
            <person name="Liu Z.G."/>
            <person name="Tsui S.K.W."/>
        </authorList>
    </citation>
    <scope>NUCLEOTIDE SEQUENCE</scope>
    <source>
        <strain evidence="4">Derf</strain>
        <tissue evidence="4">Whole organism</tissue>
    </source>
</reference>
<dbReference type="EMBL" id="SDOV01000002">
    <property type="protein sequence ID" value="KAH7644094.1"/>
    <property type="molecule type" value="Genomic_DNA"/>
</dbReference>
<dbReference type="Proteomes" id="UP000790347">
    <property type="component" value="Unassembled WGS sequence"/>
</dbReference>
<sequence length="100" mass="11488">MSSPIQNMLILWTILGQINSIMSSSSPWSSVSSLNDCYTLRAMAMNSTIKPKYLLWITIIATGLYELLAIYFLYLIQIVCHSNTAIIEHVDQYLFHSYDY</sequence>
<keyword evidence="5" id="KW-1185">Reference proteome</keyword>
<evidence type="ECO:0000256" key="1">
    <source>
        <dbReference type="SAM" id="Phobius"/>
    </source>
</evidence>
<dbReference type="AlphaFoldDB" id="A0A922KZJ3"/>
<organism evidence="4 5">
    <name type="scientific">Dermatophagoides farinae</name>
    <name type="common">American house dust mite</name>
    <dbReference type="NCBI Taxonomy" id="6954"/>
    <lineage>
        <taxon>Eukaryota</taxon>
        <taxon>Metazoa</taxon>
        <taxon>Ecdysozoa</taxon>
        <taxon>Arthropoda</taxon>
        <taxon>Chelicerata</taxon>
        <taxon>Arachnida</taxon>
        <taxon>Acari</taxon>
        <taxon>Acariformes</taxon>
        <taxon>Sarcoptiformes</taxon>
        <taxon>Astigmata</taxon>
        <taxon>Psoroptidia</taxon>
        <taxon>Analgoidea</taxon>
        <taxon>Pyroglyphidae</taxon>
        <taxon>Dermatophagoidinae</taxon>
        <taxon>Dermatophagoides</taxon>
    </lineage>
</organism>
<protein>
    <submittedName>
        <fullName evidence="4">Uncharacterized protein</fullName>
    </submittedName>
</protein>
<feature type="transmembrane region" description="Helical" evidence="1">
    <location>
        <begin position="53"/>
        <end position="76"/>
    </location>
</feature>
<keyword evidence="1" id="KW-0812">Transmembrane</keyword>